<dbReference type="InterPro" id="IPR001917">
    <property type="entry name" value="Aminotrans_II_pyridoxalP_BS"/>
</dbReference>
<comment type="catalytic activity">
    <reaction evidence="12">
        <text>6-carboxyhexanoyl-[ACP] + L-alanine + H(+) = (8S)-8-amino-7-oxononanoate + holo-[ACP] + CO2</text>
        <dbReference type="Rhea" id="RHEA:42288"/>
        <dbReference type="Rhea" id="RHEA-COMP:9685"/>
        <dbReference type="Rhea" id="RHEA-COMP:9955"/>
        <dbReference type="ChEBI" id="CHEBI:15378"/>
        <dbReference type="ChEBI" id="CHEBI:16526"/>
        <dbReference type="ChEBI" id="CHEBI:57972"/>
        <dbReference type="ChEBI" id="CHEBI:64479"/>
        <dbReference type="ChEBI" id="CHEBI:78846"/>
        <dbReference type="ChEBI" id="CHEBI:149468"/>
        <dbReference type="EC" id="2.3.1.47"/>
    </reaction>
</comment>
<dbReference type="EC" id="2.3.1.47" evidence="5"/>
<dbReference type="GO" id="GO:0030170">
    <property type="term" value="F:pyridoxal phosphate binding"/>
    <property type="evidence" value="ECO:0007669"/>
    <property type="project" value="InterPro"/>
</dbReference>
<evidence type="ECO:0000256" key="12">
    <source>
        <dbReference type="ARBA" id="ARBA00047715"/>
    </source>
</evidence>
<dbReference type="PROSITE" id="PS00599">
    <property type="entry name" value="AA_TRANSFER_CLASS_2"/>
    <property type="match status" value="1"/>
</dbReference>
<dbReference type="GO" id="GO:0008710">
    <property type="term" value="F:8-amino-7-oxononanoate synthase activity"/>
    <property type="evidence" value="ECO:0007669"/>
    <property type="project" value="UniProtKB-EC"/>
</dbReference>
<keyword evidence="8 13" id="KW-0663">Pyridoxal phosphate</keyword>
<evidence type="ECO:0000259" key="14">
    <source>
        <dbReference type="Pfam" id="PF00155"/>
    </source>
</evidence>
<evidence type="ECO:0000256" key="7">
    <source>
        <dbReference type="ARBA" id="ARBA00022756"/>
    </source>
</evidence>
<evidence type="ECO:0000256" key="10">
    <source>
        <dbReference type="ARBA" id="ARBA00032610"/>
    </source>
</evidence>
<dbReference type="InterPro" id="IPR015421">
    <property type="entry name" value="PyrdxlP-dep_Trfase_major"/>
</dbReference>
<keyword evidence="16" id="KW-1185">Reference proteome</keyword>
<dbReference type="EMBL" id="ATDN01000034">
    <property type="protein sequence ID" value="RWA17500.1"/>
    <property type="molecule type" value="Genomic_DNA"/>
</dbReference>
<comment type="pathway">
    <text evidence="2">Cofactor biosynthesis; biotin biosynthesis.</text>
</comment>
<feature type="domain" description="Aminotransferase class I/classII large" evidence="14">
    <location>
        <begin position="70"/>
        <end position="401"/>
    </location>
</feature>
<comment type="caution">
    <text evidence="15">The sequence shown here is derived from an EMBL/GenBank/DDBJ whole genome shotgun (WGS) entry which is preliminary data.</text>
</comment>
<dbReference type="InterPro" id="IPR050087">
    <property type="entry name" value="AON_synthase_class-II"/>
</dbReference>
<name>A0A439DPK0_9MYCO</name>
<gene>
    <name evidence="15" type="ORF">MELE44368_04975</name>
</gene>
<organism evidence="15 16">
    <name type="scientific">Mycolicibacterium elephantis DSM 44368</name>
    <dbReference type="NCBI Taxonomy" id="1335622"/>
    <lineage>
        <taxon>Bacteria</taxon>
        <taxon>Bacillati</taxon>
        <taxon>Actinomycetota</taxon>
        <taxon>Actinomycetes</taxon>
        <taxon>Mycobacteriales</taxon>
        <taxon>Mycobacteriaceae</taxon>
        <taxon>Mycolicibacterium</taxon>
    </lineage>
</organism>
<evidence type="ECO:0000313" key="16">
    <source>
        <dbReference type="Proteomes" id="UP000287177"/>
    </source>
</evidence>
<accession>A0A439DPK0</accession>
<evidence type="ECO:0000313" key="15">
    <source>
        <dbReference type="EMBL" id="RWA17500.1"/>
    </source>
</evidence>
<keyword evidence="9" id="KW-0012">Acyltransferase</keyword>
<evidence type="ECO:0000256" key="4">
    <source>
        <dbReference type="ARBA" id="ARBA00011738"/>
    </source>
</evidence>
<keyword evidence="7" id="KW-0093">Biotin biosynthesis</keyword>
<comment type="subunit">
    <text evidence="4">Homodimer.</text>
</comment>
<reference evidence="15 16" key="1">
    <citation type="submission" date="2013-06" db="EMBL/GenBank/DDBJ databases">
        <title>The draft sequence of the Mycobacterium elephantis genome.</title>
        <authorList>
            <person name="Pettersson F.B."/>
            <person name="Das S."/>
            <person name="Dasgupta S."/>
            <person name="Bhattacharya A."/>
            <person name="Kirsebom L.A."/>
        </authorList>
    </citation>
    <scope>NUCLEOTIDE SEQUENCE [LARGE SCALE GENOMIC DNA]</scope>
    <source>
        <strain evidence="15 16">DSM 44368</strain>
    </source>
</reference>
<sequence length="414" mass="43014">MFNARLAEVFNSRLAEVFNARLAEVYKSPEVPVTRAGLSPLAWLDDVEQQRRDAGLRRSLRARAPGAAEVDLASNDYLGLAQHPDVIDGAVAALRTWGAGSTGSRLVTGNTELHEAFETALADFVGAESALVFSSGYTANIGAVVSLSGPGSLLVSDALTHASLVDACRLSRARVVVTPHRDVAAVEAALAGRDEERAVVVTDSVFSADGVLAPLPALHDVCRRHGALLIVDEAHGLGVRGIGGRGLLHEVGLAGTPDVVMTTTLSKALGSQGGVVLGPAAVRDHLIDAARPFIFDTGLAPAAVGAAWAALNVLIAEPWRAEAVLAHAQTLASVCDVSPRPESAVVSVILGEPEVALAAAVACLDRGLRVGCFRPPTVPAGTSRLRLTVRASLSEDEMALARAVLTDVLDHARR</sequence>
<dbReference type="AlphaFoldDB" id="A0A439DPK0"/>
<dbReference type="InterPro" id="IPR015422">
    <property type="entry name" value="PyrdxlP-dep_Trfase_small"/>
</dbReference>
<dbReference type="Proteomes" id="UP000287177">
    <property type="component" value="Unassembled WGS sequence"/>
</dbReference>
<dbReference type="InterPro" id="IPR015424">
    <property type="entry name" value="PyrdxlP-dep_Trfase"/>
</dbReference>
<comment type="cofactor">
    <cofactor evidence="1 13">
        <name>pyridoxal 5'-phosphate</name>
        <dbReference type="ChEBI" id="CHEBI:597326"/>
    </cofactor>
</comment>
<comment type="similarity">
    <text evidence="3">Belongs to the class-II pyridoxal-phosphate-dependent aminotransferase family. BioF subfamily.</text>
</comment>
<protein>
    <recommendedName>
        <fullName evidence="5">8-amino-7-oxononanoate synthase</fullName>
        <ecNumber evidence="5">2.3.1.47</ecNumber>
    </recommendedName>
    <alternativeName>
        <fullName evidence="10">7-keto-8-amino-pelargonic acid synthase</fullName>
    </alternativeName>
    <alternativeName>
        <fullName evidence="11">8-amino-7-ketopelargonate synthase</fullName>
    </alternativeName>
</protein>
<evidence type="ECO:0000256" key="8">
    <source>
        <dbReference type="ARBA" id="ARBA00022898"/>
    </source>
</evidence>
<dbReference type="Pfam" id="PF00155">
    <property type="entry name" value="Aminotran_1_2"/>
    <property type="match status" value="1"/>
</dbReference>
<evidence type="ECO:0000256" key="6">
    <source>
        <dbReference type="ARBA" id="ARBA00022679"/>
    </source>
</evidence>
<evidence type="ECO:0000256" key="9">
    <source>
        <dbReference type="ARBA" id="ARBA00023315"/>
    </source>
</evidence>
<proteinExistence type="inferred from homology"/>
<dbReference type="Gene3D" id="3.40.640.10">
    <property type="entry name" value="Type I PLP-dependent aspartate aminotransferase-like (Major domain)"/>
    <property type="match status" value="1"/>
</dbReference>
<evidence type="ECO:0000256" key="11">
    <source>
        <dbReference type="ARBA" id="ARBA00033381"/>
    </source>
</evidence>
<dbReference type="PANTHER" id="PTHR13693">
    <property type="entry name" value="CLASS II AMINOTRANSFERASE/8-AMINO-7-OXONONANOATE SYNTHASE"/>
    <property type="match status" value="1"/>
</dbReference>
<evidence type="ECO:0000256" key="1">
    <source>
        <dbReference type="ARBA" id="ARBA00001933"/>
    </source>
</evidence>
<dbReference type="SUPFAM" id="SSF53383">
    <property type="entry name" value="PLP-dependent transferases"/>
    <property type="match status" value="1"/>
</dbReference>
<evidence type="ECO:0000256" key="3">
    <source>
        <dbReference type="ARBA" id="ARBA00010008"/>
    </source>
</evidence>
<evidence type="ECO:0000256" key="2">
    <source>
        <dbReference type="ARBA" id="ARBA00004746"/>
    </source>
</evidence>
<keyword evidence="6" id="KW-0808">Transferase</keyword>
<evidence type="ECO:0000256" key="13">
    <source>
        <dbReference type="RuleBase" id="RU003693"/>
    </source>
</evidence>
<dbReference type="PANTHER" id="PTHR13693:SF100">
    <property type="entry name" value="8-AMINO-7-OXONONANOATE SYNTHASE"/>
    <property type="match status" value="1"/>
</dbReference>
<dbReference type="InterPro" id="IPR004839">
    <property type="entry name" value="Aminotransferase_I/II_large"/>
</dbReference>
<evidence type="ECO:0000256" key="5">
    <source>
        <dbReference type="ARBA" id="ARBA00013187"/>
    </source>
</evidence>
<dbReference type="Gene3D" id="3.90.1150.10">
    <property type="entry name" value="Aspartate Aminotransferase, domain 1"/>
    <property type="match status" value="1"/>
</dbReference>
<dbReference type="GO" id="GO:0009102">
    <property type="term" value="P:biotin biosynthetic process"/>
    <property type="evidence" value="ECO:0007669"/>
    <property type="project" value="UniProtKB-KW"/>
</dbReference>